<dbReference type="NCBIfam" id="TIGR00976">
    <property type="entry name" value="CocE_NonD"/>
    <property type="match status" value="1"/>
</dbReference>
<dbReference type="InterPro" id="IPR013736">
    <property type="entry name" value="Xaa-Pro_dipept_C"/>
</dbReference>
<dbReference type="InterPro" id="IPR005674">
    <property type="entry name" value="CocE/Ser_esterase"/>
</dbReference>
<dbReference type="RefSeq" id="WP_368381880.1">
    <property type="nucleotide sequence ID" value="NZ_JBFRYA010000009.1"/>
</dbReference>
<keyword evidence="1 5" id="KW-0378">Hydrolase</keyword>
<accession>A0ABV3U904</accession>
<dbReference type="GO" id="GO:0016787">
    <property type="term" value="F:hydrolase activity"/>
    <property type="evidence" value="ECO:0007669"/>
    <property type="project" value="UniProtKB-KW"/>
</dbReference>
<dbReference type="Gene3D" id="3.40.50.1820">
    <property type="entry name" value="alpha/beta hydrolase"/>
    <property type="match status" value="1"/>
</dbReference>
<dbReference type="SMART" id="SM00939">
    <property type="entry name" value="PepX_C"/>
    <property type="match status" value="1"/>
</dbReference>
<evidence type="ECO:0000259" key="4">
    <source>
        <dbReference type="SMART" id="SM00939"/>
    </source>
</evidence>
<dbReference type="InterPro" id="IPR029058">
    <property type="entry name" value="AB_hydrolase_fold"/>
</dbReference>
<name>A0ABV3U904_9GAMM</name>
<gene>
    <name evidence="5" type="ORF">AB4876_11895</name>
</gene>
<feature type="domain" description="Xaa-Pro dipeptidyl-peptidase C-terminal" evidence="4">
    <location>
        <begin position="345"/>
        <end position="618"/>
    </location>
</feature>
<dbReference type="PROSITE" id="PS51257">
    <property type="entry name" value="PROKAR_LIPOPROTEIN"/>
    <property type="match status" value="1"/>
</dbReference>
<dbReference type="InterPro" id="IPR000383">
    <property type="entry name" value="Xaa-Pro-like_dom"/>
</dbReference>
<dbReference type="SUPFAM" id="SSF49785">
    <property type="entry name" value="Galactose-binding domain-like"/>
    <property type="match status" value="1"/>
</dbReference>
<proteinExistence type="predicted"/>
<feature type="region of interest" description="Disordered" evidence="2">
    <location>
        <begin position="446"/>
        <end position="469"/>
    </location>
</feature>
<evidence type="ECO:0000256" key="1">
    <source>
        <dbReference type="ARBA" id="ARBA00022801"/>
    </source>
</evidence>
<reference evidence="5 6" key="1">
    <citation type="journal article" date="2011" name="Int. J. Syst. Evol. Microbiol.">
        <title>Zhongshania antarctica gen. nov., sp. nov. and Zhongshania guokunii sp. nov., gammaproteobacteria respectively isolated from coastal attached (fast) ice and surface seawater of the Antarctic.</title>
        <authorList>
            <person name="Li H.J."/>
            <person name="Zhang X.Y."/>
            <person name="Chen C.X."/>
            <person name="Zhang Y.J."/>
            <person name="Gao Z.M."/>
            <person name="Yu Y."/>
            <person name="Chen X.L."/>
            <person name="Chen B."/>
            <person name="Zhang Y.Z."/>
        </authorList>
    </citation>
    <scope>NUCLEOTIDE SEQUENCE [LARGE SCALE GENOMIC DNA]</scope>
    <source>
        <strain evidence="5 6">ZS6-22T</strain>
    </source>
</reference>
<sequence length="625" mass="68582">MKSTRMLSTLVLVAIFCIFTACGGGGGNSATAPTTAPAAAKVSESRTYEGMVTEQAYFTTRYGDTMNIDLCFPAESADSTEKAPGRFPVIVELSYTTRAGPVPDCGGVADLGVSFPEFVRNGYVAGYVNVPGTGESEGGPWNYGDPAWALRNYDAIEWLGAQEWSTGNVGTIGGSGNGVSQVQTAPYAPPSWKAMIPQVTSGNGYMLLYPGGIRSFATASLVCSIPGGMAYGQNGTYAPPQDQSEWERSVKIWTDKVYTAQTPYCPAVYGFWDHPQKDEFWDAFGIANREITDIPAWVWSAWDDLFVAGSIDDYEHFGGKDNMLAFGFMSHAGNAPGFDLTNEALRWFDYWLKDEKNGIEDELDSARFRYMTYQEWESKEADNWPIANTQYTKLYLKAGSSELPMGDPLVEGALSGLPPTTAGSNAYTYSPIDGLRNGYTGFSQTHNETNPENRDIVGYNDPGDRGDQRLENPLSRVVYMSDPVEEDMEITGPITMTLFASTTAADTDFIVKLIDVFPDDPAEDILTAPQPGAWLMIQPGYLKGTFRSYESDYRRQEAIPVGEVVEYNIALFPASWLVKKGHRIAVAISSSDFPYVFPNENPADITVHYSEEYPSHIVLPIIPKK</sequence>
<dbReference type="EMBL" id="JBFRYA010000009">
    <property type="protein sequence ID" value="MEX1669613.1"/>
    <property type="molecule type" value="Genomic_DNA"/>
</dbReference>
<organism evidence="5 6">
    <name type="scientific">Zhongshania guokunii</name>
    <dbReference type="NCBI Taxonomy" id="641783"/>
    <lineage>
        <taxon>Bacteria</taxon>
        <taxon>Pseudomonadati</taxon>
        <taxon>Pseudomonadota</taxon>
        <taxon>Gammaproteobacteria</taxon>
        <taxon>Cellvibrionales</taxon>
        <taxon>Spongiibacteraceae</taxon>
        <taxon>Zhongshania</taxon>
    </lineage>
</organism>
<feature type="signal peptide" evidence="3">
    <location>
        <begin position="1"/>
        <end position="23"/>
    </location>
</feature>
<evidence type="ECO:0000256" key="3">
    <source>
        <dbReference type="SAM" id="SignalP"/>
    </source>
</evidence>
<dbReference type="SUPFAM" id="SSF53474">
    <property type="entry name" value="alpha/beta-Hydrolases"/>
    <property type="match status" value="1"/>
</dbReference>
<feature type="chain" id="PRO_5047537407" evidence="3">
    <location>
        <begin position="24"/>
        <end position="625"/>
    </location>
</feature>
<evidence type="ECO:0000313" key="5">
    <source>
        <dbReference type="EMBL" id="MEX1669613.1"/>
    </source>
</evidence>
<evidence type="ECO:0000313" key="6">
    <source>
        <dbReference type="Proteomes" id="UP001557485"/>
    </source>
</evidence>
<dbReference type="Gene3D" id="2.60.120.260">
    <property type="entry name" value="Galactose-binding domain-like"/>
    <property type="match status" value="1"/>
</dbReference>
<comment type="caution">
    <text evidence="5">The sequence shown here is derived from an EMBL/GenBank/DDBJ whole genome shotgun (WGS) entry which is preliminary data.</text>
</comment>
<protein>
    <submittedName>
        <fullName evidence="5">CocE/NonD family hydrolase</fullName>
    </submittedName>
</protein>
<keyword evidence="6" id="KW-1185">Reference proteome</keyword>
<dbReference type="Proteomes" id="UP001557485">
    <property type="component" value="Unassembled WGS sequence"/>
</dbReference>
<dbReference type="Pfam" id="PF02129">
    <property type="entry name" value="Peptidase_S15"/>
    <property type="match status" value="1"/>
</dbReference>
<dbReference type="InterPro" id="IPR008979">
    <property type="entry name" value="Galactose-bd-like_sf"/>
</dbReference>
<dbReference type="Pfam" id="PF08530">
    <property type="entry name" value="PepX_C"/>
    <property type="match status" value="1"/>
</dbReference>
<evidence type="ECO:0000256" key="2">
    <source>
        <dbReference type="SAM" id="MobiDB-lite"/>
    </source>
</evidence>
<dbReference type="Gene3D" id="1.10.3020.10">
    <property type="entry name" value="alpha-amino acid ester hydrolase ( Helical cap domain)"/>
    <property type="match status" value="1"/>
</dbReference>
<keyword evidence="3" id="KW-0732">Signal</keyword>